<dbReference type="PANTHER" id="PTHR47332:SF4">
    <property type="entry name" value="SET DOMAIN-CONTAINING PROTEIN 5"/>
    <property type="match status" value="1"/>
</dbReference>
<evidence type="ECO:0000259" key="1">
    <source>
        <dbReference type="PROSITE" id="PS50280"/>
    </source>
</evidence>
<protein>
    <submittedName>
        <fullName evidence="2">SET domain-containing protein 5</fullName>
    </submittedName>
</protein>
<dbReference type="InterPro" id="IPR046341">
    <property type="entry name" value="SET_dom_sf"/>
</dbReference>
<accession>A0AAV9PDP6</accession>
<reference evidence="2 3" key="1">
    <citation type="submission" date="2023-08" db="EMBL/GenBank/DDBJ databases">
        <title>Black Yeasts Isolated from many extreme environments.</title>
        <authorList>
            <person name="Coleine C."/>
            <person name="Stajich J.E."/>
            <person name="Selbmann L."/>
        </authorList>
    </citation>
    <scope>NUCLEOTIDE SEQUENCE [LARGE SCALE GENOMIC DNA]</scope>
    <source>
        <strain evidence="2 3">CCFEE 5935</strain>
    </source>
</reference>
<dbReference type="AlphaFoldDB" id="A0AAV9PDP6"/>
<dbReference type="SUPFAM" id="SSF82199">
    <property type="entry name" value="SET domain"/>
    <property type="match status" value="1"/>
</dbReference>
<sequence>MPKLYEVKDSPGKGKGMFATVNIKAGDLIMREDGRMKIVGFWRRDHREKQAEAEVQQAFLALSPAEKQEIIQLRDDTTINGSKIVRIYLTNAKSEKGDSVIYLKMARLNHSCVPNAEMGGFGGVAETTLVATRKINKGEEIFITYRGEHLDGPRAERHQGLMRVHRFVCECRVCSLTGRELVMSDIRRKLFQSLVSRRFEAMPTAADAQRAERGGIPRESGSSLTYREKVAYSFLTARIMEAEGMSGVIIGDSYFSAAMALLAQIQNMDTFIVLPSIEFLRELFELTIKATSEIRDADSPEVRNVKSYWTFLQEHNPQVKIGLGLIKRVASEGIPASKAYAKNMMDGSFVSRAECLEILKKERVSPSV</sequence>
<evidence type="ECO:0000313" key="3">
    <source>
        <dbReference type="Proteomes" id="UP001337655"/>
    </source>
</evidence>
<evidence type="ECO:0000313" key="2">
    <source>
        <dbReference type="EMBL" id="KAK5171810.1"/>
    </source>
</evidence>
<dbReference type="InterPro" id="IPR001214">
    <property type="entry name" value="SET_dom"/>
</dbReference>
<dbReference type="PROSITE" id="PS50280">
    <property type="entry name" value="SET"/>
    <property type="match status" value="1"/>
</dbReference>
<dbReference type="RefSeq" id="XP_064660654.1">
    <property type="nucleotide sequence ID" value="XM_064800703.1"/>
</dbReference>
<dbReference type="CDD" id="cd20071">
    <property type="entry name" value="SET_SMYD"/>
    <property type="match status" value="1"/>
</dbReference>
<dbReference type="PANTHER" id="PTHR47332">
    <property type="entry name" value="SET DOMAIN-CONTAINING PROTEIN 5"/>
    <property type="match status" value="1"/>
</dbReference>
<dbReference type="GeneID" id="89924793"/>
<dbReference type="EMBL" id="JAVRRT010000005">
    <property type="protein sequence ID" value="KAK5171810.1"/>
    <property type="molecule type" value="Genomic_DNA"/>
</dbReference>
<organism evidence="2 3">
    <name type="scientific">Saxophila tyrrhenica</name>
    <dbReference type="NCBI Taxonomy" id="1690608"/>
    <lineage>
        <taxon>Eukaryota</taxon>
        <taxon>Fungi</taxon>
        <taxon>Dikarya</taxon>
        <taxon>Ascomycota</taxon>
        <taxon>Pezizomycotina</taxon>
        <taxon>Dothideomycetes</taxon>
        <taxon>Dothideomycetidae</taxon>
        <taxon>Mycosphaerellales</taxon>
        <taxon>Extremaceae</taxon>
        <taxon>Saxophila</taxon>
    </lineage>
</organism>
<dbReference type="Gene3D" id="2.170.270.10">
    <property type="entry name" value="SET domain"/>
    <property type="match status" value="1"/>
</dbReference>
<dbReference type="SMART" id="SM00317">
    <property type="entry name" value="SET"/>
    <property type="match status" value="1"/>
</dbReference>
<dbReference type="Proteomes" id="UP001337655">
    <property type="component" value="Unassembled WGS sequence"/>
</dbReference>
<comment type="caution">
    <text evidence="2">The sequence shown here is derived from an EMBL/GenBank/DDBJ whole genome shotgun (WGS) entry which is preliminary data.</text>
</comment>
<gene>
    <name evidence="2" type="primary">SET5_1</name>
    <name evidence="2" type="ORF">LTR77_003446</name>
</gene>
<proteinExistence type="predicted"/>
<dbReference type="InterPro" id="IPR053185">
    <property type="entry name" value="SET_domain_protein"/>
</dbReference>
<keyword evidence="3" id="KW-1185">Reference proteome</keyword>
<name>A0AAV9PDP6_9PEZI</name>
<dbReference type="Pfam" id="PF00856">
    <property type="entry name" value="SET"/>
    <property type="match status" value="1"/>
</dbReference>
<feature type="domain" description="SET" evidence="1">
    <location>
        <begin position="2"/>
        <end position="146"/>
    </location>
</feature>